<name>A0AAD1S7P5_PELCU</name>
<proteinExistence type="predicted"/>
<feature type="region of interest" description="Disordered" evidence="1">
    <location>
        <begin position="64"/>
        <end position="106"/>
    </location>
</feature>
<sequence>MEERRVKGMNNLSIKITATPTTPTTLELLGNKSQKWQEETFHTACEELCTQFWRRLKEQAHQPTLPVTRPVTRESMGSCCLPGHGAKGHSHPKSSSRPSGALHKSLSGQYPAHPLWCGDWTVREDSGVSLGLGVRGLGKQ</sequence>
<evidence type="ECO:0000313" key="3">
    <source>
        <dbReference type="Proteomes" id="UP001295444"/>
    </source>
</evidence>
<gene>
    <name evidence="2" type="ORF">PECUL_23A047832</name>
</gene>
<organism evidence="2 3">
    <name type="scientific">Pelobates cultripes</name>
    <name type="common">Western spadefoot toad</name>
    <dbReference type="NCBI Taxonomy" id="61616"/>
    <lineage>
        <taxon>Eukaryota</taxon>
        <taxon>Metazoa</taxon>
        <taxon>Chordata</taxon>
        <taxon>Craniata</taxon>
        <taxon>Vertebrata</taxon>
        <taxon>Euteleostomi</taxon>
        <taxon>Amphibia</taxon>
        <taxon>Batrachia</taxon>
        <taxon>Anura</taxon>
        <taxon>Pelobatoidea</taxon>
        <taxon>Pelobatidae</taxon>
        <taxon>Pelobates</taxon>
    </lineage>
</organism>
<dbReference type="Proteomes" id="UP001295444">
    <property type="component" value="Chromosome 05"/>
</dbReference>
<dbReference type="AlphaFoldDB" id="A0AAD1S7P5"/>
<accession>A0AAD1S7P5</accession>
<protein>
    <submittedName>
        <fullName evidence="2">Uncharacterized protein</fullName>
    </submittedName>
</protein>
<evidence type="ECO:0000256" key="1">
    <source>
        <dbReference type="SAM" id="MobiDB-lite"/>
    </source>
</evidence>
<evidence type="ECO:0000313" key="2">
    <source>
        <dbReference type="EMBL" id="CAH2294326.1"/>
    </source>
</evidence>
<reference evidence="2" key="1">
    <citation type="submission" date="2022-03" db="EMBL/GenBank/DDBJ databases">
        <authorList>
            <person name="Alioto T."/>
            <person name="Alioto T."/>
            <person name="Gomez Garrido J."/>
        </authorList>
    </citation>
    <scope>NUCLEOTIDE SEQUENCE</scope>
</reference>
<keyword evidence="3" id="KW-1185">Reference proteome</keyword>
<dbReference type="EMBL" id="OW240916">
    <property type="protein sequence ID" value="CAH2294326.1"/>
    <property type="molecule type" value="Genomic_DNA"/>
</dbReference>